<protein>
    <recommendedName>
        <fullName evidence="2">DUF4439 domain-containing protein</fullName>
    </recommendedName>
</protein>
<dbReference type="AlphaFoldDB" id="A0A1X0DDV1"/>
<dbReference type="InterPro" id="IPR029447">
    <property type="entry name" value="DUF4439"/>
</dbReference>
<feature type="domain" description="DUF4439" evidence="2">
    <location>
        <begin position="60"/>
        <end position="196"/>
    </location>
</feature>
<comment type="caution">
    <text evidence="3">The sequence shown here is derived from an EMBL/GenBank/DDBJ whole genome shotgun (WGS) entry which is preliminary data.</text>
</comment>
<dbReference type="InterPro" id="IPR012347">
    <property type="entry name" value="Ferritin-like"/>
</dbReference>
<feature type="compositionally biased region" description="Low complexity" evidence="1">
    <location>
        <begin position="1"/>
        <end position="50"/>
    </location>
</feature>
<evidence type="ECO:0000256" key="1">
    <source>
        <dbReference type="SAM" id="MobiDB-lite"/>
    </source>
</evidence>
<dbReference type="RefSeq" id="WP_083030784.1">
    <property type="nucleotide sequence ID" value="NZ_AP022618.1"/>
</dbReference>
<organism evidence="3 4">
    <name type="scientific">Mycolicibacterium insubricum</name>
    <dbReference type="NCBI Taxonomy" id="444597"/>
    <lineage>
        <taxon>Bacteria</taxon>
        <taxon>Bacillati</taxon>
        <taxon>Actinomycetota</taxon>
        <taxon>Actinomycetes</taxon>
        <taxon>Mycobacteriales</taxon>
        <taxon>Mycobacteriaceae</taxon>
        <taxon>Mycolicibacterium</taxon>
    </lineage>
</organism>
<dbReference type="EMBL" id="MVHS01000020">
    <property type="protein sequence ID" value="ORA70573.1"/>
    <property type="molecule type" value="Genomic_DNA"/>
</dbReference>
<evidence type="ECO:0000313" key="4">
    <source>
        <dbReference type="Proteomes" id="UP000192801"/>
    </source>
</evidence>
<dbReference type="InterPro" id="IPR009078">
    <property type="entry name" value="Ferritin-like_SF"/>
</dbReference>
<proteinExistence type="predicted"/>
<reference evidence="3 4" key="1">
    <citation type="submission" date="2016-12" db="EMBL/GenBank/DDBJ databases">
        <title>The new phylogeny of genus Mycobacterium.</title>
        <authorList>
            <person name="Tortoli E."/>
            <person name="Trovato A."/>
            <person name="Cirillo D.M."/>
        </authorList>
    </citation>
    <scope>NUCLEOTIDE SEQUENCE [LARGE SCALE GENOMIC DNA]</scope>
    <source>
        <strain evidence="3 4">DSM 45130</strain>
    </source>
</reference>
<dbReference type="STRING" id="444597.BST26_10395"/>
<dbReference type="OrthoDB" id="5192349at2"/>
<dbReference type="Pfam" id="PF14530">
    <property type="entry name" value="DUF4439"/>
    <property type="match status" value="1"/>
</dbReference>
<sequence>MTSVEPRPSTPATTTPAPSATPRPSSTTPSTTASTPSSTTTEPPTTSSAPDRPTDPGPAALYDAIATEHGVIYGYGMVSAHSSPELNPLVSEALSSHRERREHAIALAGELKTTAPLPAVGYQLPITVENPTDAATLAVRMEEDSATAWRAVLEQTNSEEARKLAVTSLTDAAVLAARWRAESNRSPVTVAFPGGTE</sequence>
<feature type="region of interest" description="Disordered" evidence="1">
    <location>
        <begin position="1"/>
        <end position="60"/>
    </location>
</feature>
<dbReference type="Proteomes" id="UP000192801">
    <property type="component" value="Unassembled WGS sequence"/>
</dbReference>
<dbReference type="SUPFAM" id="SSF47240">
    <property type="entry name" value="Ferritin-like"/>
    <property type="match status" value="1"/>
</dbReference>
<dbReference type="CDD" id="cd00657">
    <property type="entry name" value="Ferritin_like"/>
    <property type="match status" value="1"/>
</dbReference>
<gene>
    <name evidence="3" type="ORF">BST26_10395</name>
</gene>
<name>A0A1X0DDV1_9MYCO</name>
<evidence type="ECO:0000313" key="3">
    <source>
        <dbReference type="EMBL" id="ORA70573.1"/>
    </source>
</evidence>
<accession>A0A1X0DDV1</accession>
<dbReference type="Gene3D" id="1.20.1260.10">
    <property type="match status" value="1"/>
</dbReference>
<keyword evidence="4" id="KW-1185">Reference proteome</keyword>
<evidence type="ECO:0000259" key="2">
    <source>
        <dbReference type="Pfam" id="PF14530"/>
    </source>
</evidence>